<protein>
    <recommendedName>
        <fullName evidence="4">DUF2852 domain-containing protein</fullName>
    </recommendedName>
</protein>
<evidence type="ECO:0008006" key="4">
    <source>
        <dbReference type="Google" id="ProtNLM"/>
    </source>
</evidence>
<gene>
    <name evidence="2" type="ORF">TMPK1_09000</name>
</gene>
<dbReference type="RefSeq" id="WP_420241715.1">
    <property type="nucleotide sequence ID" value="NZ_BOPV01000001.1"/>
</dbReference>
<feature type="transmembrane region" description="Helical" evidence="1">
    <location>
        <begin position="12"/>
        <end position="36"/>
    </location>
</feature>
<keyword evidence="1" id="KW-0812">Transmembrane</keyword>
<dbReference type="Proteomes" id="UP000681075">
    <property type="component" value="Unassembled WGS sequence"/>
</dbReference>
<evidence type="ECO:0000256" key="1">
    <source>
        <dbReference type="SAM" id="Phobius"/>
    </source>
</evidence>
<proteinExistence type="predicted"/>
<organism evidence="2 3">
    <name type="scientific">Roseiterribacter gracilis</name>
    <dbReference type="NCBI Taxonomy" id="2812848"/>
    <lineage>
        <taxon>Bacteria</taxon>
        <taxon>Pseudomonadati</taxon>
        <taxon>Pseudomonadota</taxon>
        <taxon>Alphaproteobacteria</taxon>
        <taxon>Rhodospirillales</taxon>
        <taxon>Roseiterribacteraceae</taxon>
        <taxon>Roseiterribacter</taxon>
    </lineage>
</organism>
<evidence type="ECO:0000313" key="2">
    <source>
        <dbReference type="EMBL" id="GIL38663.1"/>
    </source>
</evidence>
<name>A0A8S8X6T9_9PROT</name>
<evidence type="ECO:0000313" key="3">
    <source>
        <dbReference type="Proteomes" id="UP000681075"/>
    </source>
</evidence>
<dbReference type="InterPro" id="IPR021273">
    <property type="entry name" value="DUF2852"/>
</dbReference>
<dbReference type="EMBL" id="BOPV01000001">
    <property type="protein sequence ID" value="GIL38663.1"/>
    <property type="molecule type" value="Genomic_DNA"/>
</dbReference>
<reference evidence="2" key="1">
    <citation type="submission" date="2021-02" db="EMBL/GenBank/DDBJ databases">
        <title>Genome sequence of Rhodospirillales sp. strain TMPK1 isolated from soil.</title>
        <authorList>
            <person name="Nakai R."/>
            <person name="Kusada H."/>
            <person name="Tamaki H."/>
        </authorList>
    </citation>
    <scope>NUCLEOTIDE SEQUENCE</scope>
    <source>
        <strain evidence="2">TMPK1</strain>
    </source>
</reference>
<dbReference type="AlphaFoldDB" id="A0A8S8X6T9"/>
<keyword evidence="3" id="KW-1185">Reference proteome</keyword>
<keyword evidence="1" id="KW-0472">Membrane</keyword>
<comment type="caution">
    <text evidence="2">The sequence shown here is derived from an EMBL/GenBank/DDBJ whole genome shotgun (WGS) entry which is preliminary data.</text>
</comment>
<sequence length="135" mass="15934">MVGYARGWTCPPVWLGFALAAAVWWPLGLVGLAIFLGSRAMCGWGHHSHGGREAWGRHFEEHRQRWRERRGYGRRSSGNVAFDDYRDALLRRLEEDQRDFQAFLEKLRRAKDQKQFDEFLADRESHRQHDEPRPS</sequence>
<accession>A0A8S8X6T9</accession>
<keyword evidence="1" id="KW-1133">Transmembrane helix</keyword>
<dbReference type="Pfam" id="PF11014">
    <property type="entry name" value="DUF2852"/>
    <property type="match status" value="1"/>
</dbReference>